<evidence type="ECO:0000256" key="3">
    <source>
        <dbReference type="ARBA" id="ARBA00022723"/>
    </source>
</evidence>
<evidence type="ECO:0000313" key="11">
    <source>
        <dbReference type="Proteomes" id="UP000030980"/>
    </source>
</evidence>
<feature type="binding site" evidence="7">
    <location>
        <position position="33"/>
    </location>
    <ligand>
        <name>molybdate</name>
        <dbReference type="ChEBI" id="CHEBI:36264"/>
    </ligand>
</feature>
<evidence type="ECO:0000256" key="7">
    <source>
        <dbReference type="PIRSR" id="PIRSR004846-1"/>
    </source>
</evidence>
<organism evidence="9 11">
    <name type="scientific">Pseudomonas flexibilis</name>
    <dbReference type="NCBI Taxonomy" id="706570"/>
    <lineage>
        <taxon>Bacteria</taxon>
        <taxon>Pseudomonadati</taxon>
        <taxon>Pseudomonadota</taxon>
        <taxon>Gammaproteobacteria</taxon>
        <taxon>Pseudomonadales</taxon>
        <taxon>Pseudomonadaceae</taxon>
        <taxon>Pseudomonas</taxon>
    </lineage>
</organism>
<keyword evidence="5" id="KW-0826">Tungsten</keyword>
<dbReference type="FunFam" id="3.40.190.10:FF:000035">
    <property type="entry name" value="Molybdate ABC transporter substrate-binding protein"/>
    <property type="match status" value="1"/>
</dbReference>
<dbReference type="PANTHER" id="PTHR30632">
    <property type="entry name" value="MOLYBDATE-BINDING PERIPLASMIC PROTEIN"/>
    <property type="match status" value="1"/>
</dbReference>
<evidence type="ECO:0000256" key="2">
    <source>
        <dbReference type="ARBA" id="ARBA00022505"/>
    </source>
</evidence>
<dbReference type="OrthoDB" id="9785015at2"/>
<dbReference type="PANTHER" id="PTHR30632:SF0">
    <property type="entry name" value="SULFATE-BINDING PROTEIN"/>
    <property type="match status" value="1"/>
</dbReference>
<dbReference type="InterPro" id="IPR050682">
    <property type="entry name" value="ModA/WtpA"/>
</dbReference>
<dbReference type="EMBL" id="JTAK01000001">
    <property type="protein sequence ID" value="KHO66187.1"/>
    <property type="molecule type" value="Genomic_DNA"/>
</dbReference>
<dbReference type="AlphaFoldDB" id="A0A0B2DCM3"/>
<dbReference type="GO" id="GO:0046872">
    <property type="term" value="F:metal ion binding"/>
    <property type="evidence" value="ECO:0007669"/>
    <property type="project" value="UniProtKB-KW"/>
</dbReference>
<dbReference type="Pfam" id="PF13531">
    <property type="entry name" value="SBP_bac_11"/>
    <property type="match status" value="1"/>
</dbReference>
<keyword evidence="4 8" id="KW-0732">Signal</keyword>
<dbReference type="RefSeq" id="WP_027591195.1">
    <property type="nucleotide sequence ID" value="NZ_FMUP01000007.1"/>
</dbReference>
<keyword evidence="3 7" id="KW-0479">Metal-binding</keyword>
<evidence type="ECO:0000256" key="8">
    <source>
        <dbReference type="SAM" id="SignalP"/>
    </source>
</evidence>
<feature type="binding site" evidence="7">
    <location>
        <position position="188"/>
    </location>
    <ligand>
        <name>molybdate</name>
        <dbReference type="ChEBI" id="CHEBI:36264"/>
    </ligand>
</feature>
<comment type="similarity">
    <text evidence="1">Belongs to the bacterial solute-binding protein ModA family.</text>
</comment>
<dbReference type="Proteomes" id="UP000030980">
    <property type="component" value="Unassembled WGS sequence"/>
</dbReference>
<dbReference type="SUPFAM" id="SSF53850">
    <property type="entry name" value="Periplasmic binding protein-like II"/>
    <property type="match status" value="1"/>
</dbReference>
<feature type="signal peptide" evidence="8">
    <location>
        <begin position="1"/>
        <end position="23"/>
    </location>
</feature>
<gene>
    <name evidence="9" type="ORF">PT85_00990</name>
    <name evidence="10" type="ORF">SAMN05421672_11540</name>
</gene>
<accession>A0A0B2DCM3</accession>
<reference evidence="9 11" key="1">
    <citation type="submission" date="2014-11" db="EMBL/GenBank/DDBJ databases">
        <title>Genome sequence of Pseudomonas tuomuerensis JCM 14085.</title>
        <authorList>
            <person name="Shin S.-K."/>
            <person name="Yi H."/>
        </authorList>
    </citation>
    <scope>NUCLEOTIDE SEQUENCE [LARGE SCALE GENOMIC DNA]</scope>
    <source>
        <strain evidence="9 11">JCM 14085</strain>
    </source>
</reference>
<dbReference type="Gene3D" id="3.40.190.10">
    <property type="entry name" value="Periplasmic binding protein-like II"/>
    <property type="match status" value="2"/>
</dbReference>
<evidence type="ECO:0000256" key="1">
    <source>
        <dbReference type="ARBA" id="ARBA00009175"/>
    </source>
</evidence>
<evidence type="ECO:0000313" key="10">
    <source>
        <dbReference type="EMBL" id="SIR13044.1"/>
    </source>
</evidence>
<feature type="chain" id="PRO_5015034499" evidence="8">
    <location>
        <begin position="24"/>
        <end position="251"/>
    </location>
</feature>
<accession>A0A0B3C3W0</accession>
<proteinExistence type="inferred from homology"/>
<dbReference type="GO" id="GO:1901359">
    <property type="term" value="F:tungstate binding"/>
    <property type="evidence" value="ECO:0007669"/>
    <property type="project" value="UniProtKB-ARBA"/>
</dbReference>
<evidence type="ECO:0000313" key="9">
    <source>
        <dbReference type="EMBL" id="KHO66187.1"/>
    </source>
</evidence>
<dbReference type="InterPro" id="IPR005950">
    <property type="entry name" value="ModA"/>
</dbReference>
<sequence length="251" mass="27035">MRLFLKQLMAGILLAGLGGLVQAAELTVSAASSLTNAFREIARDYQAAHTDVKVQLNFGGSGALLQQIAKGAPVDLFASADQETMDRAERQGLIASDTRQDFARNALVLIVPHDSVLPLTRLADLTRPGIERIAIGNPASVPVGRYSRQALESEQLWEVLQSRLINTQNVRQALDYVARGEVQAGFVYATDAAVMPDTVRVAFAVPLAATISYPIAVTRDAAQADEARRFLAYLRSPAGQALLARHGFQVP</sequence>
<evidence type="ECO:0000313" key="12">
    <source>
        <dbReference type="Proteomes" id="UP000186079"/>
    </source>
</evidence>
<dbReference type="Proteomes" id="UP000186079">
    <property type="component" value="Unassembled WGS sequence"/>
</dbReference>
<evidence type="ECO:0000256" key="6">
    <source>
        <dbReference type="ARBA" id="ARBA00062515"/>
    </source>
</evidence>
<dbReference type="PATRIC" id="fig|706570.3.peg.757"/>
<evidence type="ECO:0000256" key="4">
    <source>
        <dbReference type="ARBA" id="ARBA00022729"/>
    </source>
</evidence>
<feature type="binding site" evidence="7">
    <location>
        <position position="61"/>
    </location>
    <ligand>
        <name>molybdate</name>
        <dbReference type="ChEBI" id="CHEBI:36264"/>
    </ligand>
</feature>
<dbReference type="STRING" id="706570.PT85_00990"/>
<keyword evidence="11" id="KW-1185">Reference proteome</keyword>
<feature type="binding site" evidence="7">
    <location>
        <position position="170"/>
    </location>
    <ligand>
        <name>molybdate</name>
        <dbReference type="ChEBI" id="CHEBI:36264"/>
    </ligand>
</feature>
<dbReference type="GO" id="GO:0015689">
    <property type="term" value="P:molybdate ion transport"/>
    <property type="evidence" value="ECO:0007669"/>
    <property type="project" value="InterPro"/>
</dbReference>
<dbReference type="NCBIfam" id="TIGR01256">
    <property type="entry name" value="modA"/>
    <property type="match status" value="1"/>
</dbReference>
<reference evidence="10 12" key="2">
    <citation type="submission" date="2017-01" db="EMBL/GenBank/DDBJ databases">
        <authorList>
            <person name="Mah S.A."/>
            <person name="Swanson W.J."/>
            <person name="Moy G.W."/>
            <person name="Vacquier V.D."/>
        </authorList>
    </citation>
    <scope>NUCLEOTIDE SEQUENCE [LARGE SCALE GENOMIC DNA]</scope>
    <source>
        <strain evidence="10 12">ATCC 29606</strain>
    </source>
</reference>
<comment type="subunit">
    <text evidence="6">The complex is composed of two ATP-binding proteins (ModC), two transmembrane proteins (ModB) and a solute-binding protein (ModA).</text>
</comment>
<keyword evidence="2 7" id="KW-0500">Molybdenum</keyword>
<dbReference type="EMBL" id="FTMC01000015">
    <property type="protein sequence ID" value="SIR13044.1"/>
    <property type="molecule type" value="Genomic_DNA"/>
</dbReference>
<dbReference type="PIRSF" id="PIRSF004846">
    <property type="entry name" value="ModA"/>
    <property type="match status" value="1"/>
</dbReference>
<evidence type="ECO:0000256" key="5">
    <source>
        <dbReference type="ARBA" id="ARBA00023245"/>
    </source>
</evidence>
<protein>
    <submittedName>
        <fullName evidence="9">Molybdate ABC transporter substrate-binding protein</fullName>
    </submittedName>
    <submittedName>
        <fullName evidence="10">Molybdate transport system substrate-binding protein</fullName>
    </submittedName>
</protein>
<name>A0A0B2DCM3_9PSED</name>
<dbReference type="GO" id="GO:0030973">
    <property type="term" value="F:molybdate ion binding"/>
    <property type="evidence" value="ECO:0007669"/>
    <property type="project" value="TreeGrafter"/>
</dbReference>